<feature type="region of interest" description="Disordered" evidence="1">
    <location>
        <begin position="1"/>
        <end position="25"/>
    </location>
</feature>
<dbReference type="EMBL" id="JBHSWJ010000002">
    <property type="protein sequence ID" value="MFC6714557.1"/>
    <property type="molecule type" value="Genomic_DNA"/>
</dbReference>
<evidence type="ECO:0000313" key="2">
    <source>
        <dbReference type="EMBL" id="MFC6714557.1"/>
    </source>
</evidence>
<dbReference type="RefSeq" id="WP_377823060.1">
    <property type="nucleotide sequence ID" value="NZ_JBHSWJ010000002.1"/>
</dbReference>
<comment type="caution">
    <text evidence="2">The sequence shown here is derived from an EMBL/GenBank/DDBJ whole genome shotgun (WGS) entry which is preliminary data.</text>
</comment>
<name>A0ABW2ATW4_9MICO</name>
<keyword evidence="3" id="KW-1185">Reference proteome</keyword>
<reference evidence="3" key="1">
    <citation type="journal article" date="2019" name="Int. J. Syst. Evol. Microbiol.">
        <title>The Global Catalogue of Microorganisms (GCM) 10K type strain sequencing project: providing services to taxonomists for standard genome sequencing and annotation.</title>
        <authorList>
            <consortium name="The Broad Institute Genomics Platform"/>
            <consortium name="The Broad Institute Genome Sequencing Center for Infectious Disease"/>
            <person name="Wu L."/>
            <person name="Ma J."/>
        </authorList>
    </citation>
    <scope>NUCLEOTIDE SEQUENCE [LARGE SCALE GENOMIC DNA]</scope>
    <source>
        <strain evidence="3">NBRC 106593</strain>
    </source>
</reference>
<feature type="region of interest" description="Disordered" evidence="1">
    <location>
        <begin position="60"/>
        <end position="82"/>
    </location>
</feature>
<dbReference type="Proteomes" id="UP001596356">
    <property type="component" value="Unassembled WGS sequence"/>
</dbReference>
<protein>
    <submittedName>
        <fullName evidence="2">Uncharacterized protein</fullName>
    </submittedName>
</protein>
<evidence type="ECO:0000313" key="3">
    <source>
        <dbReference type="Proteomes" id="UP001596356"/>
    </source>
</evidence>
<feature type="compositionally biased region" description="Basic and acidic residues" evidence="1">
    <location>
        <begin position="1"/>
        <end position="11"/>
    </location>
</feature>
<gene>
    <name evidence="2" type="ORF">ACFQBT_12315</name>
</gene>
<organism evidence="2 3">
    <name type="scientific">Branchiibius cervicis</name>
    <dbReference type="NCBI Taxonomy" id="908252"/>
    <lineage>
        <taxon>Bacteria</taxon>
        <taxon>Bacillati</taxon>
        <taxon>Actinomycetota</taxon>
        <taxon>Actinomycetes</taxon>
        <taxon>Micrococcales</taxon>
        <taxon>Dermacoccaceae</taxon>
        <taxon>Branchiibius</taxon>
    </lineage>
</organism>
<evidence type="ECO:0000256" key="1">
    <source>
        <dbReference type="SAM" id="MobiDB-lite"/>
    </source>
</evidence>
<proteinExistence type="predicted"/>
<accession>A0ABW2ATW4</accession>
<sequence length="82" mass="8754">MSGVRRADRRGPPQPDPAEVGSAQWEPWETFAAEVVRGREVSPWCAEQVPLLVALGPDPLDWPTAPDGDLPAAARPLDEGAA</sequence>